<gene>
    <name evidence="1" type="ORF">I4J89_30115</name>
</gene>
<dbReference type="Proteomes" id="UP000598146">
    <property type="component" value="Unassembled WGS sequence"/>
</dbReference>
<dbReference type="EMBL" id="JADQTO010000016">
    <property type="protein sequence ID" value="MBG0565715.1"/>
    <property type="molecule type" value="Genomic_DNA"/>
</dbReference>
<dbReference type="RefSeq" id="WP_196417488.1">
    <property type="nucleotide sequence ID" value="NZ_JADQTO010000016.1"/>
</dbReference>
<proteinExistence type="predicted"/>
<dbReference type="AlphaFoldDB" id="A0A931C956"/>
<organism evidence="1 2">
    <name type="scientific">Actinoplanes aureus</name>
    <dbReference type="NCBI Taxonomy" id="2792083"/>
    <lineage>
        <taxon>Bacteria</taxon>
        <taxon>Bacillati</taxon>
        <taxon>Actinomycetota</taxon>
        <taxon>Actinomycetes</taxon>
        <taxon>Micromonosporales</taxon>
        <taxon>Micromonosporaceae</taxon>
        <taxon>Actinoplanes</taxon>
    </lineage>
</organism>
<comment type="caution">
    <text evidence="1">The sequence shown here is derived from an EMBL/GenBank/DDBJ whole genome shotgun (WGS) entry which is preliminary data.</text>
</comment>
<evidence type="ECO:0000313" key="2">
    <source>
        <dbReference type="Proteomes" id="UP000598146"/>
    </source>
</evidence>
<keyword evidence="2" id="KW-1185">Reference proteome</keyword>
<protein>
    <submittedName>
        <fullName evidence="1">Uncharacterized protein</fullName>
    </submittedName>
</protein>
<sequence length="102" mass="11274">MSTVIHQPRVVWDGARALVRAAYAPAFVEFAGQVHDLLGPEIHAALLDTRHRLLTESARTGGDRGVFDLEAGRWRVRLEELLHARPELSGAVQELTGRGLEL</sequence>
<reference evidence="1" key="1">
    <citation type="submission" date="2020-11" db="EMBL/GenBank/DDBJ databases">
        <title>Isolation and identification of active actinomycetes.</title>
        <authorList>
            <person name="Sun X."/>
        </authorList>
    </citation>
    <scope>NUCLEOTIDE SEQUENCE</scope>
    <source>
        <strain evidence="1">NEAU-A11</strain>
    </source>
</reference>
<evidence type="ECO:0000313" key="1">
    <source>
        <dbReference type="EMBL" id="MBG0565715.1"/>
    </source>
</evidence>
<accession>A0A931C956</accession>
<name>A0A931C956_9ACTN</name>